<evidence type="ECO:0000256" key="15">
    <source>
        <dbReference type="ARBA" id="ARBA00023306"/>
    </source>
</evidence>
<reference evidence="19 20" key="1">
    <citation type="submission" date="2019-03" db="EMBL/GenBank/DDBJ databases">
        <title>Rhodosporidium diobovatum UCD-FST 08-225 genome sequencing, assembly, and annotation.</title>
        <authorList>
            <person name="Fakankun I.U."/>
            <person name="Fristensky B."/>
            <person name="Levin D.B."/>
        </authorList>
    </citation>
    <scope>NUCLEOTIDE SEQUENCE [LARGE SCALE GENOMIC DNA]</scope>
    <source>
        <strain evidence="19 20">UCD-FST 08-225</strain>
    </source>
</reference>
<evidence type="ECO:0000256" key="9">
    <source>
        <dbReference type="ARBA" id="ARBA00022701"/>
    </source>
</evidence>
<keyword evidence="7" id="KW-0963">Cytoplasm</keyword>
<dbReference type="GO" id="GO:0042729">
    <property type="term" value="C:DASH complex"/>
    <property type="evidence" value="ECO:0007669"/>
    <property type="project" value="InterPro"/>
</dbReference>
<dbReference type="GO" id="GO:0044732">
    <property type="term" value="C:mitotic spindle pole body"/>
    <property type="evidence" value="ECO:0007669"/>
    <property type="project" value="TreeGrafter"/>
</dbReference>
<evidence type="ECO:0000256" key="12">
    <source>
        <dbReference type="ARBA" id="ARBA00022838"/>
    </source>
</evidence>
<evidence type="ECO:0000256" key="8">
    <source>
        <dbReference type="ARBA" id="ARBA00022618"/>
    </source>
</evidence>
<dbReference type="EMBL" id="SOZI01000009">
    <property type="protein sequence ID" value="TNY23643.1"/>
    <property type="molecule type" value="Genomic_DNA"/>
</dbReference>
<keyword evidence="6" id="KW-0158">Chromosome</keyword>
<feature type="region of interest" description="Disordered" evidence="18">
    <location>
        <begin position="1"/>
        <end position="30"/>
    </location>
</feature>
<feature type="compositionally biased region" description="Low complexity" evidence="18">
    <location>
        <begin position="138"/>
        <end position="154"/>
    </location>
</feature>
<dbReference type="GO" id="GO:0005874">
    <property type="term" value="C:microtubule"/>
    <property type="evidence" value="ECO:0007669"/>
    <property type="project" value="UniProtKB-KW"/>
</dbReference>
<comment type="subcellular location">
    <subcellularLocation>
        <location evidence="3">Chromosome</location>
        <location evidence="3">Centromere</location>
        <location evidence="3">Kinetochore</location>
    </subcellularLocation>
    <subcellularLocation>
        <location evidence="2">Cytoplasm</location>
        <location evidence="2">Cytoskeleton</location>
        <location evidence="2">Spindle</location>
    </subcellularLocation>
    <subcellularLocation>
        <location evidence="1">Nucleus</location>
    </subcellularLocation>
</comment>
<name>A0A5C5G3A8_9BASI</name>
<sequence>MSYRQSLYPGSALAHSNASTASSGGPSPAHLRLVDKQREFTAFAAICQQASQLATFLDEFATRYETLDGGSEAVGDVVEHWQNVFRVTGLALASLAEQRASAPTPQDAPEGHVPALGRDALPAKLVRIPVRQEDGDLESASAGEASGAATPGQA</sequence>
<organism evidence="19 20">
    <name type="scientific">Rhodotorula diobovata</name>
    <dbReference type="NCBI Taxonomy" id="5288"/>
    <lineage>
        <taxon>Eukaryota</taxon>
        <taxon>Fungi</taxon>
        <taxon>Dikarya</taxon>
        <taxon>Basidiomycota</taxon>
        <taxon>Pucciniomycotina</taxon>
        <taxon>Microbotryomycetes</taxon>
        <taxon>Sporidiobolales</taxon>
        <taxon>Sporidiobolaceae</taxon>
        <taxon>Rhodotorula</taxon>
    </lineage>
</organism>
<dbReference type="OrthoDB" id="3230169at2759"/>
<evidence type="ECO:0000256" key="4">
    <source>
        <dbReference type="ARBA" id="ARBA00005501"/>
    </source>
</evidence>
<dbReference type="PANTHER" id="PTHR28036">
    <property type="entry name" value="DASH COMPLEX SUBUNIT DAD2"/>
    <property type="match status" value="1"/>
</dbReference>
<evidence type="ECO:0000256" key="18">
    <source>
        <dbReference type="SAM" id="MobiDB-lite"/>
    </source>
</evidence>
<comment type="caution">
    <text evidence="19">The sequence shown here is derived from an EMBL/GenBank/DDBJ whole genome shotgun (WGS) entry which is preliminary data.</text>
</comment>
<evidence type="ECO:0000256" key="17">
    <source>
        <dbReference type="ARBA" id="ARBA00030568"/>
    </source>
</evidence>
<keyword evidence="20" id="KW-1185">Reference proteome</keyword>
<accession>A0A5C5G3A8</accession>
<evidence type="ECO:0000256" key="13">
    <source>
        <dbReference type="ARBA" id="ARBA00023212"/>
    </source>
</evidence>
<gene>
    <name evidence="19" type="ORF">DMC30DRAFT_413974</name>
</gene>
<dbReference type="AlphaFoldDB" id="A0A5C5G3A8"/>
<keyword evidence="15" id="KW-0131">Cell cycle</keyword>
<keyword evidence="9" id="KW-0493">Microtubule</keyword>
<feature type="region of interest" description="Disordered" evidence="18">
    <location>
        <begin position="132"/>
        <end position="154"/>
    </location>
</feature>
<keyword evidence="10" id="KW-0498">Mitosis</keyword>
<feature type="compositionally biased region" description="Low complexity" evidence="18">
    <location>
        <begin position="16"/>
        <end position="29"/>
    </location>
</feature>
<dbReference type="GO" id="GO:0000278">
    <property type="term" value="P:mitotic cell cycle"/>
    <property type="evidence" value="ECO:0007669"/>
    <property type="project" value="InterPro"/>
</dbReference>
<keyword evidence="14" id="KW-0539">Nucleus</keyword>
<evidence type="ECO:0000256" key="10">
    <source>
        <dbReference type="ARBA" id="ARBA00022776"/>
    </source>
</evidence>
<proteinExistence type="inferred from homology"/>
<evidence type="ECO:0000256" key="16">
    <source>
        <dbReference type="ARBA" id="ARBA00023328"/>
    </source>
</evidence>
<dbReference type="PANTHER" id="PTHR28036:SF1">
    <property type="entry name" value="DASH COMPLEX SUBUNIT DAD2"/>
    <property type="match status" value="1"/>
</dbReference>
<dbReference type="GO" id="GO:1990023">
    <property type="term" value="C:mitotic spindle midzone"/>
    <property type="evidence" value="ECO:0007669"/>
    <property type="project" value="TreeGrafter"/>
</dbReference>
<keyword evidence="11" id="KW-0159">Chromosome partition</keyword>
<dbReference type="Pfam" id="PF08654">
    <property type="entry name" value="DASH_Dad2"/>
    <property type="match status" value="1"/>
</dbReference>
<comment type="similarity">
    <text evidence="4">Belongs to the DASH complex DAD2 family.</text>
</comment>
<evidence type="ECO:0000256" key="7">
    <source>
        <dbReference type="ARBA" id="ARBA00022490"/>
    </source>
</evidence>
<evidence type="ECO:0000313" key="20">
    <source>
        <dbReference type="Proteomes" id="UP000311382"/>
    </source>
</evidence>
<keyword evidence="12" id="KW-0995">Kinetochore</keyword>
<protein>
    <recommendedName>
        <fullName evidence="5">DASH complex subunit DAD2</fullName>
    </recommendedName>
    <alternativeName>
        <fullName evidence="17">Outer kinetochore protein DAD2</fullName>
    </alternativeName>
</protein>
<dbReference type="GO" id="GO:0008608">
    <property type="term" value="P:attachment of spindle microtubules to kinetochore"/>
    <property type="evidence" value="ECO:0007669"/>
    <property type="project" value="TreeGrafter"/>
</dbReference>
<evidence type="ECO:0000256" key="2">
    <source>
        <dbReference type="ARBA" id="ARBA00004186"/>
    </source>
</evidence>
<evidence type="ECO:0000256" key="14">
    <source>
        <dbReference type="ARBA" id="ARBA00023242"/>
    </source>
</evidence>
<evidence type="ECO:0000256" key="11">
    <source>
        <dbReference type="ARBA" id="ARBA00022829"/>
    </source>
</evidence>
<dbReference type="InterPro" id="IPR013963">
    <property type="entry name" value="DASH_Dad2"/>
</dbReference>
<keyword evidence="8" id="KW-0132">Cell division</keyword>
<dbReference type="Proteomes" id="UP000311382">
    <property type="component" value="Unassembled WGS sequence"/>
</dbReference>
<dbReference type="GO" id="GO:0051301">
    <property type="term" value="P:cell division"/>
    <property type="evidence" value="ECO:0007669"/>
    <property type="project" value="UniProtKB-KW"/>
</dbReference>
<evidence type="ECO:0000313" key="19">
    <source>
        <dbReference type="EMBL" id="TNY23643.1"/>
    </source>
</evidence>
<evidence type="ECO:0000256" key="6">
    <source>
        <dbReference type="ARBA" id="ARBA00022454"/>
    </source>
</evidence>
<evidence type="ECO:0000256" key="3">
    <source>
        <dbReference type="ARBA" id="ARBA00004629"/>
    </source>
</evidence>
<keyword evidence="16" id="KW-0137">Centromere</keyword>
<evidence type="ECO:0000256" key="5">
    <source>
        <dbReference type="ARBA" id="ARBA00020260"/>
    </source>
</evidence>
<evidence type="ECO:0000256" key="1">
    <source>
        <dbReference type="ARBA" id="ARBA00004123"/>
    </source>
</evidence>
<keyword evidence="13" id="KW-0206">Cytoskeleton</keyword>